<evidence type="ECO:0000256" key="8">
    <source>
        <dbReference type="ARBA" id="ARBA00023008"/>
    </source>
</evidence>
<dbReference type="GO" id="GO:0005344">
    <property type="term" value="F:oxygen carrier activity"/>
    <property type="evidence" value="ECO:0007669"/>
    <property type="project" value="UniProtKB-KW"/>
</dbReference>
<evidence type="ECO:0000256" key="7">
    <source>
        <dbReference type="ARBA" id="ARBA00022784"/>
    </source>
</evidence>
<evidence type="ECO:0000256" key="4">
    <source>
        <dbReference type="ARBA" id="ARBA00022621"/>
    </source>
</evidence>
<comment type="similarity">
    <text evidence="2">Belongs to the tyrosinase family. Hemocyanin subfamily.</text>
</comment>
<evidence type="ECO:0000259" key="11">
    <source>
        <dbReference type="Pfam" id="PF14830"/>
    </source>
</evidence>
<keyword evidence="4" id="KW-0561">Oxygen transport</keyword>
<proteinExistence type="inferred from homology"/>
<dbReference type="InterPro" id="IPR008922">
    <property type="entry name" value="Di-copper_centre_dom_sf"/>
</dbReference>
<keyword evidence="7" id="KW-0883">Thioether bond</keyword>
<dbReference type="GO" id="GO:0046872">
    <property type="term" value="F:metal ion binding"/>
    <property type="evidence" value="ECO:0007669"/>
    <property type="project" value="UniProtKB-KW"/>
</dbReference>
<keyword evidence="13" id="KW-1185">Reference proteome</keyword>
<evidence type="ECO:0000256" key="6">
    <source>
        <dbReference type="ARBA" id="ARBA00022737"/>
    </source>
</evidence>
<dbReference type="InterPro" id="IPR050316">
    <property type="entry name" value="Tyrosinase/Hemocyanin"/>
</dbReference>
<dbReference type="PRINTS" id="PR00092">
    <property type="entry name" value="TYROSINASE"/>
</dbReference>
<dbReference type="Pfam" id="PF00264">
    <property type="entry name" value="Tyrosinase"/>
    <property type="match status" value="1"/>
</dbReference>
<organism evidence="12 13">
    <name type="scientific">Acanthosepion pharaonis</name>
    <name type="common">Pharaoh cuttlefish</name>
    <name type="synonym">Sepia pharaonis</name>
    <dbReference type="NCBI Taxonomy" id="158019"/>
    <lineage>
        <taxon>Eukaryota</taxon>
        <taxon>Metazoa</taxon>
        <taxon>Spiralia</taxon>
        <taxon>Lophotrochozoa</taxon>
        <taxon>Mollusca</taxon>
        <taxon>Cephalopoda</taxon>
        <taxon>Coleoidea</taxon>
        <taxon>Decapodiformes</taxon>
        <taxon>Sepiida</taxon>
        <taxon>Sepiina</taxon>
        <taxon>Sepiidae</taxon>
        <taxon>Acanthosepion</taxon>
    </lineage>
</organism>
<dbReference type="Gene3D" id="1.10.1280.10">
    <property type="entry name" value="Di-copper center containing domain from catechol oxidase"/>
    <property type="match status" value="1"/>
</dbReference>
<evidence type="ECO:0000313" key="12">
    <source>
        <dbReference type="EMBL" id="CAE1263711.1"/>
    </source>
</evidence>
<dbReference type="SUPFAM" id="SSF48056">
    <property type="entry name" value="Di-copper centre-containing domain"/>
    <property type="match status" value="1"/>
</dbReference>
<dbReference type="OrthoDB" id="6132182at2759"/>
<name>A0A812CHS0_ACAPH</name>
<dbReference type="InterPro" id="IPR002227">
    <property type="entry name" value="Tyrosinase_Cu-bd"/>
</dbReference>
<dbReference type="GO" id="GO:0004503">
    <property type="term" value="F:tyrosinase activity"/>
    <property type="evidence" value="ECO:0007669"/>
    <property type="project" value="UniProtKB-EC"/>
</dbReference>
<feature type="domain" description="Haemocyanin beta-sandwich" evidence="11">
    <location>
        <begin position="272"/>
        <end position="348"/>
    </location>
</feature>
<keyword evidence="12" id="KW-0560">Oxidoreductase</keyword>
<comment type="caution">
    <text evidence="12">The sequence shown here is derived from an EMBL/GenBank/DDBJ whole genome shotgun (WGS) entry which is preliminary data.</text>
</comment>
<evidence type="ECO:0000256" key="9">
    <source>
        <dbReference type="ARBA" id="ARBA00023157"/>
    </source>
</evidence>
<keyword evidence="9" id="KW-1015">Disulfide bond</keyword>
<evidence type="ECO:0000259" key="10">
    <source>
        <dbReference type="Pfam" id="PF00264"/>
    </source>
</evidence>
<keyword evidence="8" id="KW-0186">Copper</keyword>
<dbReference type="Proteomes" id="UP000597762">
    <property type="component" value="Unassembled WGS sequence"/>
</dbReference>
<evidence type="ECO:0000313" key="13">
    <source>
        <dbReference type="Proteomes" id="UP000597762"/>
    </source>
</evidence>
<dbReference type="SUPFAM" id="SSF81277">
    <property type="entry name" value="C-terminal domain of mollusc hemocyanin"/>
    <property type="match status" value="1"/>
</dbReference>
<evidence type="ECO:0000256" key="5">
    <source>
        <dbReference type="ARBA" id="ARBA00022723"/>
    </source>
</evidence>
<dbReference type="EC" id="1.14.18.1" evidence="12"/>
<dbReference type="Gene3D" id="2.60.310.10">
    <property type="entry name" value="Haemocyanin C-terminal domain"/>
    <property type="match status" value="1"/>
</dbReference>
<evidence type="ECO:0000256" key="2">
    <source>
        <dbReference type="ARBA" id="ARBA00009470"/>
    </source>
</evidence>
<dbReference type="PANTHER" id="PTHR11474">
    <property type="entry name" value="TYROSINASE FAMILY MEMBER"/>
    <property type="match status" value="1"/>
</dbReference>
<dbReference type="PANTHER" id="PTHR11474:SF76">
    <property type="entry name" value="SHKT DOMAIN-CONTAINING PROTEIN"/>
    <property type="match status" value="1"/>
</dbReference>
<keyword evidence="5" id="KW-0479">Metal-binding</keyword>
<gene>
    <name evidence="12" type="ORF">SPHA_33859</name>
</gene>
<reference evidence="12" key="1">
    <citation type="submission" date="2021-01" db="EMBL/GenBank/DDBJ databases">
        <authorList>
            <person name="Li R."/>
            <person name="Bekaert M."/>
        </authorList>
    </citation>
    <scope>NUCLEOTIDE SEQUENCE</scope>
    <source>
        <strain evidence="12">Farmed</strain>
    </source>
</reference>
<evidence type="ECO:0000256" key="1">
    <source>
        <dbReference type="ARBA" id="ARBA00002958"/>
    </source>
</evidence>
<keyword evidence="6" id="KW-0677">Repeat</keyword>
<dbReference type="InterPro" id="IPR036848">
    <property type="entry name" value="Haemocyanin_C_sf"/>
</dbReference>
<accession>A0A812CHS0</accession>
<dbReference type="Pfam" id="PF14830">
    <property type="entry name" value="Haemocyan_bet_s"/>
    <property type="match status" value="1"/>
</dbReference>
<dbReference type="AlphaFoldDB" id="A0A812CHS0"/>
<evidence type="ECO:0000256" key="3">
    <source>
        <dbReference type="ARBA" id="ARBA00022448"/>
    </source>
</evidence>
<dbReference type="EMBL" id="CAHIKZ030001424">
    <property type="protein sequence ID" value="CAE1263711.1"/>
    <property type="molecule type" value="Genomic_DNA"/>
</dbReference>
<sequence>MQDDDGPTGYQAISAYHGEPADCKAADGSTIVCCLHGMPSFPMWHRLYIVQFEQAMASHGSKLGVPYWDWTKPMTHLPELVQHPLFIDPSGKKAKKNVFYSGEIKFEHKVTARAVDARLYDASKKGHENFLLEGVLNALEHEDFCHFEVQFEVAHNPIHYLVGGRITHSMSSLEYTSYDPIFFLHHSNVERQFALWQALQKHRGLPTRANCGLNLFHEPMEPFGRETNPIALTKDNAKPSSVFEYDQLGYEYDDLTLNGMSIEELDNLLKQRKSKARAFANFRLGGIKTSANVRISICIPNKDGRHSDNCDNYAGEFFILGGKHEMPWHFAYPYLYEITDKVHALGLSFWTQITTSKP</sequence>
<dbReference type="InterPro" id="IPR028999">
    <property type="entry name" value="Beta-sandwich_Haemocyanin"/>
</dbReference>
<comment type="function">
    <text evidence="1">Hemocyanins are copper-containing oxygen carriers occurring freely dissolved in the hemolymph of many mollusks and arthropods.</text>
</comment>
<feature type="domain" description="Tyrosinase copper-binding" evidence="10">
    <location>
        <begin position="8"/>
        <end position="198"/>
    </location>
</feature>
<protein>
    <submittedName>
        <fullName evidence="12">TYR</fullName>
        <ecNumber evidence="12">1.14.18.1</ecNumber>
    </submittedName>
</protein>
<keyword evidence="3" id="KW-0813">Transport</keyword>